<dbReference type="PANTHER" id="PTHR48079:SF6">
    <property type="entry name" value="NAD(P)-BINDING DOMAIN-CONTAINING PROTEIN-RELATED"/>
    <property type="match status" value="1"/>
</dbReference>
<sequence length="347" mass="35241">MPAITSGRVLVTGGSGFLALYVIRALLERGFSVRYTVRSESKAAFVDALFKEHAARLEAVIVADMALPGAYDAAVPGVDGIVHVASPVDVTNAGAPELVTGPAVGGVTGLAESVAAHGGALKRWVQVSSVGALGADFTQGAAYAEADWNDESVRVCAELGAGAEGIHKYNASKVLAERAFWAAAAGASWDGVSVLPSMIMAPELQYALSGASVGLGLGLAPLVAGGISESQLGDVAPWHIVDARDVGHVVVAALTTPEAGGERFIASNGILSLNDVALAAGGAFDNVVQANPDPAFAAALPAKSYVVDGSKAERVLGFTYRPVRETLEDTLASVPREVFAPAPAAQS</sequence>
<evidence type="ECO:0000313" key="3">
    <source>
        <dbReference type="Proteomes" id="UP001565368"/>
    </source>
</evidence>
<name>A0ABR3Q9R5_9TREE</name>
<protein>
    <recommendedName>
        <fullName evidence="1">NAD-dependent epimerase/dehydratase domain-containing protein</fullName>
    </recommendedName>
</protein>
<evidence type="ECO:0000259" key="1">
    <source>
        <dbReference type="Pfam" id="PF01370"/>
    </source>
</evidence>
<dbReference type="Pfam" id="PF01370">
    <property type="entry name" value="Epimerase"/>
    <property type="match status" value="1"/>
</dbReference>
<dbReference type="InterPro" id="IPR036291">
    <property type="entry name" value="NAD(P)-bd_dom_sf"/>
</dbReference>
<reference evidence="2 3" key="1">
    <citation type="submission" date="2023-08" db="EMBL/GenBank/DDBJ databases">
        <title>Annotated Genome Sequence of Vanrija albida AlHP1.</title>
        <authorList>
            <person name="Herzog R."/>
        </authorList>
    </citation>
    <scope>NUCLEOTIDE SEQUENCE [LARGE SCALE GENOMIC DNA]</scope>
    <source>
        <strain evidence="2 3">AlHP1</strain>
    </source>
</reference>
<dbReference type="SUPFAM" id="SSF51735">
    <property type="entry name" value="NAD(P)-binding Rossmann-fold domains"/>
    <property type="match status" value="1"/>
</dbReference>
<dbReference type="GeneID" id="95983458"/>
<organism evidence="2 3">
    <name type="scientific">Vanrija albida</name>
    <dbReference type="NCBI Taxonomy" id="181172"/>
    <lineage>
        <taxon>Eukaryota</taxon>
        <taxon>Fungi</taxon>
        <taxon>Dikarya</taxon>
        <taxon>Basidiomycota</taxon>
        <taxon>Agaricomycotina</taxon>
        <taxon>Tremellomycetes</taxon>
        <taxon>Trichosporonales</taxon>
        <taxon>Trichosporonaceae</taxon>
        <taxon>Vanrija</taxon>
    </lineage>
</organism>
<gene>
    <name evidence="2" type="ORF">Q8F55_002415</name>
</gene>
<accession>A0ABR3Q9R5</accession>
<dbReference type="InterPro" id="IPR001509">
    <property type="entry name" value="Epimerase_deHydtase"/>
</dbReference>
<dbReference type="Gene3D" id="3.40.50.720">
    <property type="entry name" value="NAD(P)-binding Rossmann-like Domain"/>
    <property type="match status" value="1"/>
</dbReference>
<feature type="domain" description="NAD-dependent epimerase/dehydratase" evidence="1">
    <location>
        <begin position="9"/>
        <end position="261"/>
    </location>
</feature>
<dbReference type="PANTHER" id="PTHR48079">
    <property type="entry name" value="PROTEIN YEEZ"/>
    <property type="match status" value="1"/>
</dbReference>
<proteinExistence type="predicted"/>
<keyword evidence="3" id="KW-1185">Reference proteome</keyword>
<dbReference type="EMBL" id="JBBXJM010000002">
    <property type="protein sequence ID" value="KAL1411459.1"/>
    <property type="molecule type" value="Genomic_DNA"/>
</dbReference>
<dbReference type="InterPro" id="IPR051783">
    <property type="entry name" value="NAD(P)-dependent_oxidoreduct"/>
</dbReference>
<dbReference type="Proteomes" id="UP001565368">
    <property type="component" value="Unassembled WGS sequence"/>
</dbReference>
<comment type="caution">
    <text evidence="2">The sequence shown here is derived from an EMBL/GenBank/DDBJ whole genome shotgun (WGS) entry which is preliminary data.</text>
</comment>
<evidence type="ECO:0000313" key="2">
    <source>
        <dbReference type="EMBL" id="KAL1411459.1"/>
    </source>
</evidence>
<dbReference type="RefSeq" id="XP_069211403.1">
    <property type="nucleotide sequence ID" value="XM_069351017.1"/>
</dbReference>